<proteinExistence type="predicted"/>
<protein>
    <submittedName>
        <fullName evidence="2">Uncharacterized protein</fullName>
    </submittedName>
</protein>
<organism evidence="2">
    <name type="scientific">uncultured Caudovirales phage</name>
    <dbReference type="NCBI Taxonomy" id="2100421"/>
    <lineage>
        <taxon>Viruses</taxon>
        <taxon>Duplodnaviria</taxon>
        <taxon>Heunggongvirae</taxon>
        <taxon>Uroviricota</taxon>
        <taxon>Caudoviricetes</taxon>
        <taxon>Peduoviridae</taxon>
        <taxon>Maltschvirus</taxon>
        <taxon>Maltschvirus maltsch</taxon>
    </lineage>
</organism>
<dbReference type="EMBL" id="LR796215">
    <property type="protein sequence ID" value="CAB4127827.1"/>
    <property type="molecule type" value="Genomic_DNA"/>
</dbReference>
<keyword evidence="1" id="KW-1133">Transmembrane helix</keyword>
<gene>
    <name evidence="2" type="ORF">UFOVP96_16</name>
</gene>
<keyword evidence="1" id="KW-0472">Membrane</keyword>
<accession>A0A6J5L3K2</accession>
<feature type="transmembrane region" description="Helical" evidence="1">
    <location>
        <begin position="6"/>
        <end position="23"/>
    </location>
</feature>
<name>A0A6J5L3K2_9CAUD</name>
<sequence length="78" mass="9176">MDFQFFFNTVLGAALMVIGWFARQLWDATQKLKDDVADLELNISEKYVKKSEISARFDKIETILEKLFDRLDAKQDKK</sequence>
<reference evidence="2" key="1">
    <citation type="submission" date="2020-04" db="EMBL/GenBank/DDBJ databases">
        <authorList>
            <person name="Chiriac C."/>
            <person name="Salcher M."/>
            <person name="Ghai R."/>
            <person name="Kavagutti S V."/>
        </authorList>
    </citation>
    <scope>NUCLEOTIDE SEQUENCE</scope>
</reference>
<evidence type="ECO:0000313" key="2">
    <source>
        <dbReference type="EMBL" id="CAB4127827.1"/>
    </source>
</evidence>
<keyword evidence="1" id="KW-0812">Transmembrane</keyword>
<evidence type="ECO:0000256" key="1">
    <source>
        <dbReference type="SAM" id="Phobius"/>
    </source>
</evidence>